<feature type="compositionally biased region" description="Basic and acidic residues" evidence="1">
    <location>
        <begin position="435"/>
        <end position="446"/>
    </location>
</feature>
<feature type="compositionally biased region" description="Low complexity" evidence="1">
    <location>
        <begin position="358"/>
        <end position="372"/>
    </location>
</feature>
<sequence length="595" mass="64672">MLFDGLMKIFTTALNPWQVLEPQQNVTSVYLSKREEANQKQKGLKGGVASDEGSESSPIEIDSDSDSDSSRVSISSTATTVSGSQFRATTRFNVNQKVTLITNKSIQAAKNPATKKGRRFMVPRRIPRSSYGHPVPYVPSPLSKSASSTDSAHASDTRRSKSKGLNATGSLKAPVALTSQASPEARGTSSTRSSQATTSIAATTLVQQEAVRGHRAVRDAQRAFEVRSLPMGQVRPDVQDFGRARVAHELRWGSPTLKGPGAPAPESVDPRGGEQLDGRVAEVSDHMAFGTHQTSICSVPNANTSAQRGPRTTLGWLHPDEYRKETNGRSRIEFFAPTARKNKRSRDDLDIEDDDSLSDAPSDSSSASPSPAKKLKPAGSLDHQHAQLFPVPTRLSLSRRTRKLWRQPFNRQYTQIIDVNAPNPMIYIPEANEDPFPRRSAKDKDPMPFPGFVPLWSPPPSPTIGRKRVVEDTDFDADSESSSTSSSSKKARRTKDIPLGRASEKKSKTRRSASVSSQPSTSSSSGASPSPSSPRTPGNSRRAEIEVVEEEEPQPPHVPTPIGRGIVPPPGKALRRHETTLWNGEIISRGYGVDL</sequence>
<evidence type="ECO:0000313" key="2">
    <source>
        <dbReference type="EMBL" id="KLO10384.1"/>
    </source>
</evidence>
<name>A0A0H2REX6_9AGAM</name>
<dbReference type="EMBL" id="KQ086028">
    <property type="protein sequence ID" value="KLO10384.1"/>
    <property type="molecule type" value="Genomic_DNA"/>
</dbReference>
<dbReference type="Proteomes" id="UP000053477">
    <property type="component" value="Unassembled WGS sequence"/>
</dbReference>
<gene>
    <name evidence="2" type="ORF">SCHPADRAFT_942899</name>
</gene>
<feature type="compositionally biased region" description="Low complexity" evidence="1">
    <location>
        <begin position="140"/>
        <end position="152"/>
    </location>
</feature>
<feature type="compositionally biased region" description="Basic and acidic residues" evidence="1">
    <location>
        <begin position="494"/>
        <end position="506"/>
    </location>
</feature>
<feature type="region of interest" description="Disordered" evidence="1">
    <location>
        <begin position="36"/>
        <end position="80"/>
    </location>
</feature>
<proteinExistence type="predicted"/>
<keyword evidence="3" id="KW-1185">Reference proteome</keyword>
<feature type="compositionally biased region" description="Low complexity" evidence="1">
    <location>
        <begin position="188"/>
        <end position="199"/>
    </location>
</feature>
<protein>
    <submittedName>
        <fullName evidence="2">Uncharacterized protein</fullName>
    </submittedName>
</protein>
<feature type="compositionally biased region" description="Pro residues" evidence="1">
    <location>
        <begin position="447"/>
        <end position="462"/>
    </location>
</feature>
<evidence type="ECO:0000313" key="3">
    <source>
        <dbReference type="Proteomes" id="UP000053477"/>
    </source>
</evidence>
<organism evidence="2 3">
    <name type="scientific">Schizopora paradoxa</name>
    <dbReference type="NCBI Taxonomy" id="27342"/>
    <lineage>
        <taxon>Eukaryota</taxon>
        <taxon>Fungi</taxon>
        <taxon>Dikarya</taxon>
        <taxon>Basidiomycota</taxon>
        <taxon>Agaricomycotina</taxon>
        <taxon>Agaricomycetes</taxon>
        <taxon>Hymenochaetales</taxon>
        <taxon>Schizoporaceae</taxon>
        <taxon>Schizopora</taxon>
    </lineage>
</organism>
<evidence type="ECO:0000256" key="1">
    <source>
        <dbReference type="SAM" id="MobiDB-lite"/>
    </source>
</evidence>
<feature type="compositionally biased region" description="Polar residues" evidence="1">
    <location>
        <begin position="298"/>
        <end position="307"/>
    </location>
</feature>
<feature type="region of interest" description="Disordered" evidence="1">
    <location>
        <begin position="430"/>
        <end position="573"/>
    </location>
</feature>
<feature type="compositionally biased region" description="Low complexity" evidence="1">
    <location>
        <begin position="70"/>
        <end position="80"/>
    </location>
</feature>
<reference evidence="2 3" key="1">
    <citation type="submission" date="2015-04" db="EMBL/GenBank/DDBJ databases">
        <title>Complete genome sequence of Schizopora paradoxa KUC8140, a cosmopolitan wood degrader in East Asia.</title>
        <authorList>
            <consortium name="DOE Joint Genome Institute"/>
            <person name="Min B."/>
            <person name="Park H."/>
            <person name="Jang Y."/>
            <person name="Kim J.-J."/>
            <person name="Kim K.H."/>
            <person name="Pangilinan J."/>
            <person name="Lipzen A."/>
            <person name="Riley R."/>
            <person name="Grigoriev I.V."/>
            <person name="Spatafora J.W."/>
            <person name="Choi I.-G."/>
        </authorList>
    </citation>
    <scope>NUCLEOTIDE SEQUENCE [LARGE SCALE GENOMIC DNA]</scope>
    <source>
        <strain evidence="2 3">KUC8140</strain>
    </source>
</reference>
<dbReference type="AlphaFoldDB" id="A0A0H2REX6"/>
<feature type="region of interest" description="Disordered" evidence="1">
    <location>
        <begin position="298"/>
        <end position="385"/>
    </location>
</feature>
<feature type="region of interest" description="Disordered" evidence="1">
    <location>
        <begin position="252"/>
        <end position="275"/>
    </location>
</feature>
<feature type="region of interest" description="Disordered" evidence="1">
    <location>
        <begin position="121"/>
        <end position="199"/>
    </location>
</feature>
<feature type="compositionally biased region" description="Low complexity" evidence="1">
    <location>
        <begin position="512"/>
        <end position="540"/>
    </location>
</feature>
<dbReference type="InParanoid" id="A0A0H2REX6"/>
<accession>A0A0H2REX6</accession>
<feature type="compositionally biased region" description="Basic and acidic residues" evidence="1">
    <location>
        <begin position="318"/>
        <end position="332"/>
    </location>
</feature>